<name>A0A5J5HXQ5_9BACI</name>
<keyword evidence="2" id="KW-1185">Reference proteome</keyword>
<reference evidence="1 2" key="1">
    <citation type="submission" date="2019-09" db="EMBL/GenBank/DDBJ databases">
        <title>Whole genome sequences of isolates from the Mars Exploration Rovers.</title>
        <authorList>
            <person name="Seuylemezian A."/>
            <person name="Vaishampayan P."/>
        </authorList>
    </citation>
    <scope>NUCLEOTIDE SEQUENCE [LARGE SCALE GENOMIC DNA]</scope>
    <source>
        <strain evidence="1 2">MER_TA_151</strain>
    </source>
</reference>
<proteinExistence type="predicted"/>
<accession>A0A5J5HXQ5</accession>
<dbReference type="Proteomes" id="UP000326671">
    <property type="component" value="Unassembled WGS sequence"/>
</dbReference>
<dbReference type="RefSeq" id="WP_150438976.1">
    <property type="nucleotide sequence ID" value="NZ_VYKL01000012.1"/>
</dbReference>
<organism evidence="1 2">
    <name type="scientific">Niallia endozanthoxylica</name>
    <dbReference type="NCBI Taxonomy" id="2036016"/>
    <lineage>
        <taxon>Bacteria</taxon>
        <taxon>Bacillati</taxon>
        <taxon>Bacillota</taxon>
        <taxon>Bacilli</taxon>
        <taxon>Bacillales</taxon>
        <taxon>Bacillaceae</taxon>
        <taxon>Niallia</taxon>
    </lineage>
</organism>
<sequence>MEQLSSEWQRSRYQSLVAAKYIKLDKIEDARRLARTIRDKEFKEEVYQGIKNALGDLECDFDDEEEFYSVDGFDEDFGYHDEFDDEFDDDDKFDLDDEFDGEATNSRFVFEEEDIKEELSPSVIQKIVHELTYSKDILHFTSLINSLPKEQSFDILEDWVTLKGRINIEETIHNLTYITDERSRSYATKCVAVYLCKMNVCEKGISISKSISQINHRLFAWLEITELLYEKGKHNMASQLIQECIPFMLLDNDGGYGYDESYLYKTEFLRRYTSLLSRLNRVDELIILLKTDGLVLEKENIIHILLKDMTQDAVIPFIENMEKKQIPNKIKVLFYYSFLEMIYKLDSEIVSTLLKLVPNIYLNQNLLSEVLYCLIYYVRFESDKEMNYRSVLNELQEFLVLPDVFKDNVDAPLLYTYDNRNEWIPIITDPDDLSDINGWIRRVEKGKMSQEKFNEFILPIISFYQ</sequence>
<protein>
    <submittedName>
        <fullName evidence="1">Uncharacterized protein</fullName>
    </submittedName>
</protein>
<evidence type="ECO:0000313" key="2">
    <source>
        <dbReference type="Proteomes" id="UP000326671"/>
    </source>
</evidence>
<dbReference type="AlphaFoldDB" id="A0A5J5HXQ5"/>
<comment type="caution">
    <text evidence="1">The sequence shown here is derived from an EMBL/GenBank/DDBJ whole genome shotgun (WGS) entry which is preliminary data.</text>
</comment>
<gene>
    <name evidence="1" type="ORF">F4V44_05360</name>
</gene>
<dbReference type="EMBL" id="VYKL01000012">
    <property type="protein sequence ID" value="KAA9027764.1"/>
    <property type="molecule type" value="Genomic_DNA"/>
</dbReference>
<evidence type="ECO:0000313" key="1">
    <source>
        <dbReference type="EMBL" id="KAA9027764.1"/>
    </source>
</evidence>